<dbReference type="PANTHER" id="PTHR43415">
    <property type="entry name" value="SPERMIDINE N(1)-ACETYLTRANSFERASE"/>
    <property type="match status" value="1"/>
</dbReference>
<dbReference type="Gene3D" id="3.90.79.10">
    <property type="entry name" value="Nucleoside Triphosphate Pyrophosphohydrolase"/>
    <property type="match status" value="1"/>
</dbReference>
<dbReference type="SUPFAM" id="SSF55729">
    <property type="entry name" value="Acyl-CoA N-acyltransferases (Nat)"/>
    <property type="match status" value="1"/>
</dbReference>
<feature type="domain" description="N-acetyltransferase" evidence="2">
    <location>
        <begin position="3"/>
        <end position="171"/>
    </location>
</feature>
<dbReference type="PROSITE" id="PS51186">
    <property type="entry name" value="GNAT"/>
    <property type="match status" value="1"/>
</dbReference>
<evidence type="ECO:0000313" key="4">
    <source>
        <dbReference type="EMBL" id="NYS47462.1"/>
    </source>
</evidence>
<evidence type="ECO:0000256" key="1">
    <source>
        <dbReference type="ARBA" id="ARBA00022801"/>
    </source>
</evidence>
<protein>
    <submittedName>
        <fullName evidence="4">GNAT family N-acetyltransferase</fullName>
    </submittedName>
</protein>
<evidence type="ECO:0000259" key="2">
    <source>
        <dbReference type="PROSITE" id="PS51186"/>
    </source>
</evidence>
<organism evidence="4 5">
    <name type="scientific">Gemelliphila palaticanis</name>
    <dbReference type="NCBI Taxonomy" id="81950"/>
    <lineage>
        <taxon>Bacteria</taxon>
        <taxon>Bacillati</taxon>
        <taxon>Bacillota</taxon>
        <taxon>Bacilli</taxon>
        <taxon>Bacillales</taxon>
        <taxon>Gemellaceae</taxon>
        <taxon>Gemelliphila</taxon>
    </lineage>
</organism>
<dbReference type="InterPro" id="IPR015797">
    <property type="entry name" value="NUDIX_hydrolase-like_dom_sf"/>
</dbReference>
<dbReference type="InterPro" id="IPR000182">
    <property type="entry name" value="GNAT_dom"/>
</dbReference>
<dbReference type="EMBL" id="JACBYF010000006">
    <property type="protein sequence ID" value="NYS47462.1"/>
    <property type="molecule type" value="Genomic_DNA"/>
</dbReference>
<dbReference type="InterPro" id="IPR000086">
    <property type="entry name" value="NUDIX_hydrolase_dom"/>
</dbReference>
<name>A0ABX2SYP0_9BACL</name>
<reference evidence="4 5" key="1">
    <citation type="submission" date="2020-07" db="EMBL/GenBank/DDBJ databases">
        <title>MOT database genomes.</title>
        <authorList>
            <person name="Joseph S."/>
            <person name="Aduse-Opoku J."/>
            <person name="Hashim A."/>
            <person name="Wade W."/>
            <person name="Curtis M."/>
        </authorList>
    </citation>
    <scope>NUCLEOTIDE SEQUENCE [LARGE SCALE GENOMIC DNA]</scope>
    <source>
        <strain evidence="4 5">CIP 106318</strain>
    </source>
</reference>
<dbReference type="PROSITE" id="PS00893">
    <property type="entry name" value="NUDIX_BOX"/>
    <property type="match status" value="1"/>
</dbReference>
<dbReference type="Proteomes" id="UP000531840">
    <property type="component" value="Unassembled WGS sequence"/>
</dbReference>
<dbReference type="Gene3D" id="3.40.630.30">
    <property type="match status" value="1"/>
</dbReference>
<evidence type="ECO:0000313" key="5">
    <source>
        <dbReference type="Proteomes" id="UP000531840"/>
    </source>
</evidence>
<dbReference type="PROSITE" id="PS51462">
    <property type="entry name" value="NUDIX"/>
    <property type="match status" value="1"/>
</dbReference>
<dbReference type="InterPro" id="IPR016181">
    <property type="entry name" value="Acyl_CoA_acyltransferase"/>
</dbReference>
<sequence>MNIKLKTITKEDLIRIYKIQYSSEYPEWVKYNAPYFNEYKLISYDQFLISNQVPFLISDNVRSIVVNDEIVGIVTRYWENKDTRWLEIGIAIYDENFWNKGVAQKVLKVWIDKCFIDFPEIERVGLTTWSGNLGMMRVSEKLGMTLEAKIRKVRYYNNYYYDSIKYGILREEFYNSKYNNDIDCTFKFQDKVFNFRVGCIIINEKNEILFTKNINEDYYFLPGGRVKFNETTADTVKRELLEELNLEIESVKPLIFNENFFKNNNLNYHEIATYYMARISNTNNPLLLESNFVMNDSEGNKYFYEWISINNITNYNLKPKFLKNNIRDLLKNYKVYFTINKE</sequence>
<proteinExistence type="predicted"/>
<dbReference type="Pfam" id="PF00293">
    <property type="entry name" value="NUDIX"/>
    <property type="match status" value="1"/>
</dbReference>
<dbReference type="RefSeq" id="WP_179941246.1">
    <property type="nucleotide sequence ID" value="NZ_JACBYF010000006.1"/>
</dbReference>
<gene>
    <name evidence="4" type="ORF">HZY85_04540</name>
</gene>
<keyword evidence="5" id="KW-1185">Reference proteome</keyword>
<dbReference type="Pfam" id="PF13302">
    <property type="entry name" value="Acetyltransf_3"/>
    <property type="match status" value="1"/>
</dbReference>
<evidence type="ECO:0000259" key="3">
    <source>
        <dbReference type="PROSITE" id="PS51462"/>
    </source>
</evidence>
<dbReference type="SUPFAM" id="SSF55811">
    <property type="entry name" value="Nudix"/>
    <property type="match status" value="1"/>
</dbReference>
<dbReference type="PANTHER" id="PTHR43415:SF4">
    <property type="entry name" value="N-ACETYLTRANSFERASE DOMAIN-CONTAINING PROTEIN"/>
    <property type="match status" value="1"/>
</dbReference>
<comment type="caution">
    <text evidence="4">The sequence shown here is derived from an EMBL/GenBank/DDBJ whole genome shotgun (WGS) entry which is preliminary data.</text>
</comment>
<feature type="domain" description="Nudix hydrolase" evidence="3">
    <location>
        <begin position="192"/>
        <end position="335"/>
    </location>
</feature>
<keyword evidence="1" id="KW-0378">Hydrolase</keyword>
<dbReference type="InterPro" id="IPR020084">
    <property type="entry name" value="NUDIX_hydrolase_CS"/>
</dbReference>
<accession>A0ABX2SYP0</accession>